<dbReference type="Proteomes" id="UP001367316">
    <property type="component" value="Unassembled WGS sequence"/>
</dbReference>
<name>A0ABR1ND21_9PEZI</name>
<keyword evidence="1" id="KW-0732">Signal</keyword>
<accession>A0ABR1ND21</accession>
<organism evidence="2 3">
    <name type="scientific">Phyllosticta paracitricarpa</name>
    <dbReference type="NCBI Taxonomy" id="2016321"/>
    <lineage>
        <taxon>Eukaryota</taxon>
        <taxon>Fungi</taxon>
        <taxon>Dikarya</taxon>
        <taxon>Ascomycota</taxon>
        <taxon>Pezizomycotina</taxon>
        <taxon>Dothideomycetes</taxon>
        <taxon>Dothideomycetes incertae sedis</taxon>
        <taxon>Botryosphaeriales</taxon>
        <taxon>Phyllostictaceae</taxon>
        <taxon>Phyllosticta</taxon>
    </lineage>
</organism>
<keyword evidence="3" id="KW-1185">Reference proteome</keyword>
<comment type="caution">
    <text evidence="2">The sequence shown here is derived from an EMBL/GenBank/DDBJ whole genome shotgun (WGS) entry which is preliminary data.</text>
</comment>
<evidence type="ECO:0000313" key="3">
    <source>
        <dbReference type="Proteomes" id="UP001367316"/>
    </source>
</evidence>
<feature type="chain" id="PRO_5046658284" description="Secreted protein" evidence="1">
    <location>
        <begin position="22"/>
        <end position="81"/>
    </location>
</feature>
<dbReference type="EMBL" id="JBBPBF010000008">
    <property type="protein sequence ID" value="KAK7613097.1"/>
    <property type="molecule type" value="Genomic_DNA"/>
</dbReference>
<evidence type="ECO:0000256" key="1">
    <source>
        <dbReference type="SAM" id="SignalP"/>
    </source>
</evidence>
<feature type="signal peptide" evidence="1">
    <location>
        <begin position="1"/>
        <end position="21"/>
    </location>
</feature>
<gene>
    <name evidence="2" type="ORF">JOL62DRAFT_568976</name>
</gene>
<reference evidence="2 3" key="1">
    <citation type="submission" date="2024-04" db="EMBL/GenBank/DDBJ databases">
        <title>Phyllosticta paracitricarpa is synonymous to the EU quarantine fungus P. citricarpa based on phylogenomic analyses.</title>
        <authorList>
            <consortium name="Lawrence Berkeley National Laboratory"/>
            <person name="Van ingen-buijs V.A."/>
            <person name="Van westerhoven A.C."/>
            <person name="Haridas S."/>
            <person name="Skiadas P."/>
            <person name="Martin F."/>
            <person name="Groenewald J.Z."/>
            <person name="Crous P.W."/>
            <person name="Seidl M.F."/>
        </authorList>
    </citation>
    <scope>NUCLEOTIDE SEQUENCE [LARGE SCALE GENOMIC DNA]</scope>
    <source>
        <strain evidence="2 3">CBS 141358</strain>
    </source>
</reference>
<evidence type="ECO:0008006" key="4">
    <source>
        <dbReference type="Google" id="ProtNLM"/>
    </source>
</evidence>
<proteinExistence type="predicted"/>
<evidence type="ECO:0000313" key="2">
    <source>
        <dbReference type="EMBL" id="KAK7613097.1"/>
    </source>
</evidence>
<protein>
    <recommendedName>
        <fullName evidence="4">Secreted protein</fullName>
    </recommendedName>
</protein>
<sequence>MFIFLSHRFLSSTLLFDLSIALSFSTRFDSSRSLFRVIVNDDDDDDDVAFAALHHHTASAVVLLCCCSHGHRGFLNQLKEA</sequence>